<dbReference type="EMBL" id="JASVWF010000006">
    <property type="protein sequence ID" value="MDL5158992.1"/>
    <property type="molecule type" value="Genomic_DNA"/>
</dbReference>
<evidence type="ECO:0000256" key="2">
    <source>
        <dbReference type="ARBA" id="ARBA00022527"/>
    </source>
</evidence>
<evidence type="ECO:0000256" key="4">
    <source>
        <dbReference type="ARBA" id="ARBA00022741"/>
    </source>
</evidence>
<dbReference type="RefSeq" id="WP_286055557.1">
    <property type="nucleotide sequence ID" value="NZ_JASVWF010000006.1"/>
</dbReference>
<dbReference type="CDD" id="cd14014">
    <property type="entry name" value="STKc_PknB_like"/>
    <property type="match status" value="1"/>
</dbReference>
<dbReference type="SUPFAM" id="SSF56112">
    <property type="entry name" value="Protein kinase-like (PK-like)"/>
    <property type="match status" value="1"/>
</dbReference>
<feature type="region of interest" description="Disordered" evidence="7">
    <location>
        <begin position="294"/>
        <end position="323"/>
    </location>
</feature>
<dbReference type="InterPro" id="IPR018391">
    <property type="entry name" value="PQQ_b-propeller_rpt"/>
</dbReference>
<keyword evidence="5 9" id="KW-0418">Kinase</keyword>
<dbReference type="SUPFAM" id="SSF50998">
    <property type="entry name" value="Quinoprotein alcohol dehydrogenase-like"/>
    <property type="match status" value="1"/>
</dbReference>
<proteinExistence type="predicted"/>
<feature type="domain" description="Protein kinase" evidence="8">
    <location>
        <begin position="12"/>
        <end position="264"/>
    </location>
</feature>
<dbReference type="EC" id="2.7.11.1" evidence="1"/>
<reference evidence="9 10" key="1">
    <citation type="submission" date="2023-06" db="EMBL/GenBank/DDBJ databases">
        <title>Actinomycetospora Odt1-22.</title>
        <authorList>
            <person name="Supong K."/>
        </authorList>
    </citation>
    <scope>NUCLEOTIDE SEQUENCE [LARGE SCALE GENOMIC DNA]</scope>
    <source>
        <strain evidence="9 10">Odt1-22</strain>
    </source>
</reference>
<dbReference type="PANTHER" id="PTHR43289:SF6">
    <property type="entry name" value="SERINE_THREONINE-PROTEIN KINASE NEKL-3"/>
    <property type="match status" value="1"/>
</dbReference>
<evidence type="ECO:0000313" key="10">
    <source>
        <dbReference type="Proteomes" id="UP001231924"/>
    </source>
</evidence>
<sequence>MGQGGSPKYGRFRQVRRLDAGAYGTVHVAVDDATGARAAVKVLDRQGSDGEVLARFRREVGLLERFEHPGIPTLLASGLSEEPPWFATTYVGGLSLRQLVDRCSRPFPSQAVLHLAVALGETLEYLHRTTAHRDLKPENVLVTRERPLMIDFGLSRSDGQPGLTRSGYLVGTPTYLAPERAGNGYTVDDRKADVFELAAALIYPLRKDFPRKVAVQGEQIVGIGPIEFDGVPDVLRPLLRTATDADPDRRPTAGEFAELARALLTTRSLTEALPAEATTQLDQQDRDDIALRGAVGAPEPEPTRPTTPPGTAGGPGGTRALPSEVLAPPLSATRRPRGPACRFGDGPAAVAVADDHRLVVLTRGGEVCVDAGDGRDPRRWRRHLDGRALGVMASSVFVGAEDGFVHVLDLVSGATVDRLWVGGPVTQLRTVGGWVVAGGAGGVLCAFSGKGRGLLAEWALGAPVDAIADAGRSRVVVATADGVVHAVDLRARDRSWTVPAGDRVLALAASADVVAVATADGSLRLLRADGTALTTVSTATPAAAVVARGAVAMVVALDGTTVVAGAGGERSRRELGVAVRRSVALGHGRLFVGTLEGEVLALDLDDAEPTVVARVGAPVEVPVAVDGDVLLVGRSDGAVAVVDLPAGRPGGTVEYTAPRTTPAESGRTVRLHRMPPADRHVAARCPICRWSVSGGWCPECRHSTADPATPARQRDHDLAAAVRASSGAVLIHCRPSGSSEPDVELARARDHVRRADEDRAAQGHLAGAVEDTVARLVYGEVDRVVLVEIDEESVRARVLRRDTNGVPLVGSNAGPWPLRDLVEAGGDATLRRYLLAGGIVDGGSDPSASTVRVLAGSIRDELALDDPRTDLAVIRRAAGWAFPDRVVEALRVGRPPRADVVRPPRHLDLDAYAGQLCANAPLRWAHHLVVAQVGSDGGVRASSVPLFPAGATPWSGFASTSVWIRRAAGSEGAIYLPVARAGREAPVSWPLVGIGRIDDLPAGEGEVQVRLVAGTDVHLDLVVGSGESRRLPSAPFAEDPRPSLPAVHRSVSPVDVLVAVELGGPPDVVARRLSLVGAVAGALEKRAAYLPGRVRLGVVGYDDHVAERGAWRDELQIVAFGPPGRAGATAMGWTSRPGLDTHGSALDDALREAAGAAWAGGSERALLVLGSRPPAVFPQLEERARVCPHKTRWEDHLEHLGAAVRHVAVVDEPRFVTAEDDPTAPRDLTRRVWNRLGSTARWSLDDCPVADLVAAVAPGPTAPSGRLELALAGPPHAGTGGRT</sequence>
<dbReference type="PROSITE" id="PS50011">
    <property type="entry name" value="PROTEIN_KINASE_DOM"/>
    <property type="match status" value="1"/>
</dbReference>
<dbReference type="InterPro" id="IPR000719">
    <property type="entry name" value="Prot_kinase_dom"/>
</dbReference>
<feature type="compositionally biased region" description="Pro residues" evidence="7">
    <location>
        <begin position="299"/>
        <end position="308"/>
    </location>
</feature>
<evidence type="ECO:0000256" key="5">
    <source>
        <dbReference type="ARBA" id="ARBA00022777"/>
    </source>
</evidence>
<dbReference type="Gene3D" id="2.40.10.480">
    <property type="match status" value="1"/>
</dbReference>
<dbReference type="InterPro" id="IPR011009">
    <property type="entry name" value="Kinase-like_dom_sf"/>
</dbReference>
<evidence type="ECO:0000259" key="8">
    <source>
        <dbReference type="PROSITE" id="PS50011"/>
    </source>
</evidence>
<evidence type="ECO:0000313" key="9">
    <source>
        <dbReference type="EMBL" id="MDL5158992.1"/>
    </source>
</evidence>
<dbReference type="Gene3D" id="1.10.510.10">
    <property type="entry name" value="Transferase(Phosphotransferase) domain 1"/>
    <property type="match status" value="1"/>
</dbReference>
<dbReference type="InterPro" id="IPR015943">
    <property type="entry name" value="WD40/YVTN_repeat-like_dom_sf"/>
</dbReference>
<keyword evidence="6" id="KW-0067">ATP-binding</keyword>
<keyword evidence="10" id="KW-1185">Reference proteome</keyword>
<dbReference type="Gene3D" id="2.130.10.10">
    <property type="entry name" value="YVTN repeat-like/Quinoprotein amine dehydrogenase"/>
    <property type="match status" value="1"/>
</dbReference>
<evidence type="ECO:0000256" key="3">
    <source>
        <dbReference type="ARBA" id="ARBA00022679"/>
    </source>
</evidence>
<dbReference type="SMART" id="SM00220">
    <property type="entry name" value="S_TKc"/>
    <property type="match status" value="1"/>
</dbReference>
<evidence type="ECO:0000256" key="7">
    <source>
        <dbReference type="SAM" id="MobiDB-lite"/>
    </source>
</evidence>
<gene>
    <name evidence="9" type="ORF">QRT03_23695</name>
</gene>
<keyword evidence="4" id="KW-0547">Nucleotide-binding</keyword>
<name>A0ABT7MEA4_9PSEU</name>
<protein>
    <recommendedName>
        <fullName evidence="1">non-specific serine/threonine protein kinase</fullName>
        <ecNumber evidence="1">2.7.11.1</ecNumber>
    </recommendedName>
</protein>
<evidence type="ECO:0000256" key="1">
    <source>
        <dbReference type="ARBA" id="ARBA00012513"/>
    </source>
</evidence>
<dbReference type="InterPro" id="IPR011047">
    <property type="entry name" value="Quinoprotein_ADH-like_sf"/>
</dbReference>
<organism evidence="9 10">
    <name type="scientific">Actinomycetospora termitidis</name>
    <dbReference type="NCBI Taxonomy" id="3053470"/>
    <lineage>
        <taxon>Bacteria</taxon>
        <taxon>Bacillati</taxon>
        <taxon>Actinomycetota</taxon>
        <taxon>Actinomycetes</taxon>
        <taxon>Pseudonocardiales</taxon>
        <taxon>Pseudonocardiaceae</taxon>
        <taxon>Actinomycetospora</taxon>
    </lineage>
</organism>
<dbReference type="SMART" id="SM00564">
    <property type="entry name" value="PQQ"/>
    <property type="match status" value="4"/>
</dbReference>
<dbReference type="PANTHER" id="PTHR43289">
    <property type="entry name" value="MITOGEN-ACTIVATED PROTEIN KINASE KINASE KINASE 20-RELATED"/>
    <property type="match status" value="1"/>
</dbReference>
<keyword evidence="2" id="KW-0723">Serine/threonine-protein kinase</keyword>
<keyword evidence="3 9" id="KW-0808">Transferase</keyword>
<comment type="caution">
    <text evidence="9">The sequence shown here is derived from an EMBL/GenBank/DDBJ whole genome shotgun (WGS) entry which is preliminary data.</text>
</comment>
<evidence type="ECO:0000256" key="6">
    <source>
        <dbReference type="ARBA" id="ARBA00022840"/>
    </source>
</evidence>
<accession>A0ABT7MEA4</accession>
<dbReference type="Proteomes" id="UP001231924">
    <property type="component" value="Unassembled WGS sequence"/>
</dbReference>
<dbReference type="Pfam" id="PF00069">
    <property type="entry name" value="Pkinase"/>
    <property type="match status" value="1"/>
</dbReference>
<dbReference type="GO" id="GO:0004674">
    <property type="term" value="F:protein serine/threonine kinase activity"/>
    <property type="evidence" value="ECO:0007669"/>
    <property type="project" value="UniProtKB-EC"/>
</dbReference>